<keyword evidence="1" id="KW-0479">Metal-binding</keyword>
<dbReference type="Gene3D" id="3.30.70.100">
    <property type="match status" value="1"/>
</dbReference>
<comment type="caution">
    <text evidence="2">The sequence shown here is derived from an EMBL/GenBank/DDBJ whole genome shotgun (WGS) entry which is preliminary data.</text>
</comment>
<evidence type="ECO:0000313" key="3">
    <source>
        <dbReference type="Proteomes" id="UP001155057"/>
    </source>
</evidence>
<dbReference type="EMBL" id="JANUAE010000004">
    <property type="protein sequence ID" value="MCS3709689.1"/>
    <property type="molecule type" value="Genomic_DNA"/>
</dbReference>
<dbReference type="PROSITE" id="PS01047">
    <property type="entry name" value="HMA_1"/>
    <property type="match status" value="1"/>
</dbReference>
<dbReference type="CDD" id="cd00371">
    <property type="entry name" value="HMA"/>
    <property type="match status" value="1"/>
</dbReference>
<accession>A0A9X2QLR4</accession>
<reference evidence="2" key="1">
    <citation type="submission" date="2022-08" db="EMBL/GenBank/DDBJ databases">
        <title>Genomic Encyclopedia of Type Strains, Phase V (KMG-V): Genome sequencing to study the core and pangenomes of soil and plant-associated prokaryotes.</title>
        <authorList>
            <person name="Whitman W."/>
        </authorList>
    </citation>
    <scope>NUCLEOTIDE SEQUENCE</scope>
    <source>
        <strain evidence="2">SP3049</strain>
    </source>
</reference>
<evidence type="ECO:0000256" key="1">
    <source>
        <dbReference type="ARBA" id="ARBA00022723"/>
    </source>
</evidence>
<dbReference type="InterPro" id="IPR017969">
    <property type="entry name" value="Heavy-metal-associated_CS"/>
</dbReference>
<dbReference type="FunFam" id="3.30.70.100:FF:000001">
    <property type="entry name" value="ATPase copper transporting beta"/>
    <property type="match status" value="1"/>
</dbReference>
<dbReference type="InterPro" id="IPR006121">
    <property type="entry name" value="HMA_dom"/>
</dbReference>
<name>A0A9X2QLR4_9BACT</name>
<sequence length="72" mass="7835">MKREQAAFDVPDMKCSGCVERVQSVLSRLDGVQSAAADLEAKTATVRYDADRTSPEALLETIEEVGYSPTRA</sequence>
<dbReference type="RefSeq" id="WP_259123522.1">
    <property type="nucleotide sequence ID" value="NZ_JANTZO010000005.1"/>
</dbReference>
<dbReference type="InterPro" id="IPR036163">
    <property type="entry name" value="HMA_dom_sf"/>
</dbReference>
<dbReference type="AlphaFoldDB" id="A0A9X2QLR4"/>
<dbReference type="Pfam" id="PF00403">
    <property type="entry name" value="HMA"/>
    <property type="match status" value="1"/>
</dbReference>
<dbReference type="Proteomes" id="UP001155057">
    <property type="component" value="Unassembled WGS sequence"/>
</dbReference>
<proteinExistence type="predicted"/>
<dbReference type="SUPFAM" id="SSF55008">
    <property type="entry name" value="HMA, heavy metal-associated domain"/>
    <property type="match status" value="1"/>
</dbReference>
<protein>
    <submittedName>
        <fullName evidence="2">Copper chaperone CopZ</fullName>
    </submittedName>
</protein>
<dbReference type="PANTHER" id="PTHR46594">
    <property type="entry name" value="P-TYPE CATION-TRANSPORTING ATPASE"/>
    <property type="match status" value="1"/>
</dbReference>
<dbReference type="PROSITE" id="PS50846">
    <property type="entry name" value="HMA_2"/>
    <property type="match status" value="1"/>
</dbReference>
<gene>
    <name evidence="2" type="ORF">GGP61_001293</name>
</gene>
<organism evidence="2 3">
    <name type="scientific">Salinibacter ruber</name>
    <dbReference type="NCBI Taxonomy" id="146919"/>
    <lineage>
        <taxon>Bacteria</taxon>
        <taxon>Pseudomonadati</taxon>
        <taxon>Rhodothermota</taxon>
        <taxon>Rhodothermia</taxon>
        <taxon>Rhodothermales</taxon>
        <taxon>Salinibacteraceae</taxon>
        <taxon>Salinibacter</taxon>
    </lineage>
</organism>
<dbReference type="PANTHER" id="PTHR46594:SF4">
    <property type="entry name" value="P-TYPE CATION-TRANSPORTING ATPASE"/>
    <property type="match status" value="1"/>
</dbReference>
<evidence type="ECO:0000313" key="2">
    <source>
        <dbReference type="EMBL" id="MCS3709689.1"/>
    </source>
</evidence>
<dbReference type="GO" id="GO:0046872">
    <property type="term" value="F:metal ion binding"/>
    <property type="evidence" value="ECO:0007669"/>
    <property type="project" value="UniProtKB-KW"/>
</dbReference>